<comment type="caution">
    <text evidence="6">The sequence shown here is derived from an EMBL/GenBank/DDBJ whole genome shotgun (WGS) entry which is preliminary data.</text>
</comment>
<dbReference type="PANTHER" id="PTHR42953">
    <property type="entry name" value="HIGH-AFFINITY ZINC UPTAKE SYSTEM PROTEIN ZNUA-RELATED"/>
    <property type="match status" value="1"/>
</dbReference>
<keyword evidence="4 5" id="KW-0732">Signal</keyword>
<dbReference type="InterPro" id="IPR050492">
    <property type="entry name" value="Bact_metal-bind_prot9"/>
</dbReference>
<keyword evidence="7" id="KW-1185">Reference proteome</keyword>
<comment type="subcellular location">
    <subcellularLocation>
        <location evidence="1">Cell envelope</location>
    </subcellularLocation>
</comment>
<organism evidence="6 7">
    <name type="scientific">Lacticaseibacillus suilingensis</name>
    <dbReference type="NCBI Taxonomy" id="2799577"/>
    <lineage>
        <taxon>Bacteria</taxon>
        <taxon>Bacillati</taxon>
        <taxon>Bacillota</taxon>
        <taxon>Bacilli</taxon>
        <taxon>Lactobacillales</taxon>
        <taxon>Lactobacillaceae</taxon>
        <taxon>Lacticaseibacillus</taxon>
    </lineage>
</organism>
<evidence type="ECO:0000313" key="7">
    <source>
        <dbReference type="Proteomes" id="UP001597199"/>
    </source>
</evidence>
<proteinExistence type="predicted"/>
<evidence type="ECO:0000256" key="2">
    <source>
        <dbReference type="ARBA" id="ARBA00022448"/>
    </source>
</evidence>
<dbReference type="SUPFAM" id="SSF53807">
    <property type="entry name" value="Helical backbone' metal receptor"/>
    <property type="match status" value="1"/>
</dbReference>
<evidence type="ECO:0000256" key="3">
    <source>
        <dbReference type="ARBA" id="ARBA00022723"/>
    </source>
</evidence>
<evidence type="ECO:0000256" key="1">
    <source>
        <dbReference type="ARBA" id="ARBA00004196"/>
    </source>
</evidence>
<feature type="chain" id="PRO_5047383654" evidence="5">
    <location>
        <begin position="26"/>
        <end position="290"/>
    </location>
</feature>
<dbReference type="InterPro" id="IPR006127">
    <property type="entry name" value="ZnuA-like"/>
</dbReference>
<feature type="signal peptide" evidence="5">
    <location>
        <begin position="1"/>
        <end position="25"/>
    </location>
</feature>
<dbReference type="Proteomes" id="UP001597199">
    <property type="component" value="Unassembled WGS sequence"/>
</dbReference>
<evidence type="ECO:0000256" key="5">
    <source>
        <dbReference type="SAM" id="SignalP"/>
    </source>
</evidence>
<keyword evidence="3" id="KW-0479">Metal-binding</keyword>
<dbReference type="Gene3D" id="3.40.50.1980">
    <property type="entry name" value="Nitrogenase molybdenum iron protein domain"/>
    <property type="match status" value="2"/>
</dbReference>
<accession>A0ABW4BCY8</accession>
<reference evidence="7" key="1">
    <citation type="journal article" date="2019" name="Int. J. Syst. Evol. Microbiol.">
        <title>The Global Catalogue of Microorganisms (GCM) 10K type strain sequencing project: providing services to taxonomists for standard genome sequencing and annotation.</title>
        <authorList>
            <consortium name="The Broad Institute Genomics Platform"/>
            <consortium name="The Broad Institute Genome Sequencing Center for Infectious Disease"/>
            <person name="Wu L."/>
            <person name="Ma J."/>
        </authorList>
    </citation>
    <scope>NUCLEOTIDE SEQUENCE [LARGE SCALE GENOMIC DNA]</scope>
    <source>
        <strain evidence="7">CCM 9110</strain>
    </source>
</reference>
<sequence>MKRHFWLLGLIMLLGLTACSPKPSAHKQLTVVASVNFYGEVAKAVAGNYGHVTAIIDDPAVDPHDYEPTTEAAKTVANANVVVVNGAGYDSWMSRLTAADNDLVKTISAAKVVGVKAGENEHIWYKLKMMVKMANALAKTYGEVDPAHQAAYRKNAQRYIKSLQPMFDLEAKLKASAKNQTVAVSEPVFDNTLTALGYHIMNGHFARAIEDSSDPSPQDVRKLERALEAKQVAFFVQNTQVESKIVTNMVAKAKAAGVPIVKVTETMPKGQTYRSWMMAQYKQIQKIQAR</sequence>
<keyword evidence="2" id="KW-0813">Transport</keyword>
<dbReference type="PROSITE" id="PS51257">
    <property type="entry name" value="PROKAR_LIPOPROTEIN"/>
    <property type="match status" value="1"/>
</dbReference>
<dbReference type="EMBL" id="JBHTOA010000016">
    <property type="protein sequence ID" value="MFD1398360.1"/>
    <property type="molecule type" value="Genomic_DNA"/>
</dbReference>
<dbReference type="PANTHER" id="PTHR42953:SF1">
    <property type="entry name" value="METAL-BINDING PROTEIN HI_0362-RELATED"/>
    <property type="match status" value="1"/>
</dbReference>
<evidence type="ECO:0000256" key="4">
    <source>
        <dbReference type="ARBA" id="ARBA00022729"/>
    </source>
</evidence>
<gene>
    <name evidence="6" type="ORF">ACFQ41_03445</name>
</gene>
<dbReference type="Pfam" id="PF01297">
    <property type="entry name" value="ZnuA"/>
    <property type="match status" value="1"/>
</dbReference>
<dbReference type="RefSeq" id="WP_204117786.1">
    <property type="nucleotide sequence ID" value="NZ_BOLV01000001.1"/>
</dbReference>
<protein>
    <submittedName>
        <fullName evidence="6">Metal ABC transporter solute-binding protein, Zn/Mn family</fullName>
    </submittedName>
</protein>
<name>A0ABW4BCY8_9LACO</name>
<evidence type="ECO:0000313" key="6">
    <source>
        <dbReference type="EMBL" id="MFD1398360.1"/>
    </source>
</evidence>